<dbReference type="InterPro" id="IPR036291">
    <property type="entry name" value="NAD(P)-bd_dom_sf"/>
</dbReference>
<dbReference type="SUPFAM" id="SSF56801">
    <property type="entry name" value="Acetyl-CoA synthetase-like"/>
    <property type="match status" value="1"/>
</dbReference>
<dbReference type="Pfam" id="PF00501">
    <property type="entry name" value="AMP-binding"/>
    <property type="match status" value="1"/>
</dbReference>
<dbReference type="Gene3D" id="3.40.50.12780">
    <property type="entry name" value="N-terminal domain of ligase-like"/>
    <property type="match status" value="1"/>
</dbReference>
<organism evidence="5 6">
    <name type="scientific">Rachicladosporium monterosium</name>
    <dbReference type="NCBI Taxonomy" id="1507873"/>
    <lineage>
        <taxon>Eukaryota</taxon>
        <taxon>Fungi</taxon>
        <taxon>Dikarya</taxon>
        <taxon>Ascomycota</taxon>
        <taxon>Pezizomycotina</taxon>
        <taxon>Dothideomycetes</taxon>
        <taxon>Dothideomycetidae</taxon>
        <taxon>Cladosporiales</taxon>
        <taxon>Cladosporiaceae</taxon>
        <taxon>Rachicladosporium</taxon>
    </lineage>
</organism>
<dbReference type="EMBL" id="JAVRRR010000102">
    <property type="protein sequence ID" value="KAK5146196.1"/>
    <property type="molecule type" value="Genomic_DNA"/>
</dbReference>
<protein>
    <recommendedName>
        <fullName evidence="7">AMP-dependent synthetase/ligase domain-containing protein</fullName>
    </recommendedName>
</protein>
<dbReference type="Gene3D" id="3.40.50.720">
    <property type="entry name" value="NAD(P)-binding Rossmann-like Domain"/>
    <property type="match status" value="1"/>
</dbReference>
<proteinExistence type="predicted"/>
<dbReference type="PANTHER" id="PTHR24096">
    <property type="entry name" value="LONG-CHAIN-FATTY-ACID--COA LIGASE"/>
    <property type="match status" value="1"/>
</dbReference>
<dbReference type="Gene3D" id="3.30.300.30">
    <property type="match status" value="1"/>
</dbReference>
<evidence type="ECO:0008006" key="7">
    <source>
        <dbReference type="Google" id="ProtNLM"/>
    </source>
</evidence>
<feature type="domain" description="AMP-binding enzyme C-terminal" evidence="4">
    <location>
        <begin position="455"/>
        <end position="521"/>
    </location>
</feature>
<accession>A0ABR0LB04</accession>
<comment type="caution">
    <text evidence="5">The sequence shown here is derived from an EMBL/GenBank/DDBJ whole genome shotgun (WGS) entry which is preliminary data.</text>
</comment>
<dbReference type="InterPro" id="IPR042099">
    <property type="entry name" value="ANL_N_sf"/>
</dbReference>
<keyword evidence="6" id="KW-1185">Reference proteome</keyword>
<dbReference type="Pfam" id="PF13193">
    <property type="entry name" value="AMP-binding_C"/>
    <property type="match status" value="1"/>
</dbReference>
<evidence type="ECO:0000313" key="6">
    <source>
        <dbReference type="Proteomes" id="UP001308179"/>
    </source>
</evidence>
<dbReference type="PROSITE" id="PS00455">
    <property type="entry name" value="AMP_BINDING"/>
    <property type="match status" value="1"/>
</dbReference>
<sequence length="800" mass="88287">MHFSSPWPQLVFAKCNILSYLFPTNSEPSGKPIWIDAAHPSKSLSAVQTLSWIKRFAVGLDDLGVAQQQAVMVISPNHIFVPIAFLATVGSKRYFTGANPSYTANELAHQLKVVNAAVLLIHPSLLEVGLAAAEQAAISLHRLFLFSDYECSPTQGLRDWRSMAASEQESSSWRWDALEEDDAAATTIAAINFSSGTTGLPKGVCITHYNLIANASQATFNHFGDATPQIRVAASAERWLAVLPLYHAYSQLFAISIACKLRVSVYVIQKFGFDELLCYIERFKITRLQLVPPILAMMAKRPETSRYDLSSVQHILCGAAPLSSDLQSEITRRFKTGVRQGWGMTETTCSGIMTPDFTNNVPGSIGYLLPNSESRLLDDDGNHIIRDNEPGELWLRGPQIMLGYWNNEEATRESLTPDGWFRTGDVAVVRENRWWIVDRKKELIKVNGLQVAPAELEAVLLKHPDITDAVVVGLLIRDEEFPRAYVVLRDGRHGKIDPETISEFVAGKVAKHKRLSGGVRRYDTYPGIDPLNANLAGRRVLTTGAARGLGREIALSFAKAGASAIAVIDLLDLKTIEQDLVDAATGAGRARPDVIQMRCDITQLVEVKHLAERVQKNWGSVDVVVNNAGYLAPYEPLGESDSDRWWRNFEVNVKGAYLVTKLLLPLVLGSIEKTVVVMSSVGALHTVPGGSGYETTKLAVLKINEYLMAEYGSQGLLAYAVAPGGVKTAMAQGFPDELQHLLSDTPQLVADTISFLTRERRAWLAASYIDSRWDMMELLERKAEIVEHDLLKVKLRIQGQ</sequence>
<feature type="domain" description="AMP-dependent synthetase/ligase" evidence="3">
    <location>
        <begin position="30"/>
        <end position="405"/>
    </location>
</feature>
<dbReference type="PRINTS" id="PR00081">
    <property type="entry name" value="GDHRDH"/>
</dbReference>
<dbReference type="PANTHER" id="PTHR24096:SF194">
    <property type="entry name" value="AMP-DEPENDENT SYNTHETASE_LIGASE DOMAIN-CONTAINING PROTEIN"/>
    <property type="match status" value="1"/>
</dbReference>
<dbReference type="SUPFAM" id="SSF51735">
    <property type="entry name" value="NAD(P)-binding Rossmann-fold domains"/>
    <property type="match status" value="1"/>
</dbReference>
<dbReference type="InterPro" id="IPR045851">
    <property type="entry name" value="AMP-bd_C_sf"/>
</dbReference>
<dbReference type="InterPro" id="IPR002347">
    <property type="entry name" value="SDR_fam"/>
</dbReference>
<dbReference type="InterPro" id="IPR025110">
    <property type="entry name" value="AMP-bd_C"/>
</dbReference>
<gene>
    <name evidence="5" type="ORF">LTR32_002182</name>
</gene>
<dbReference type="CDD" id="cd05233">
    <property type="entry name" value="SDR_c"/>
    <property type="match status" value="1"/>
</dbReference>
<dbReference type="Pfam" id="PF00106">
    <property type="entry name" value="adh_short"/>
    <property type="match status" value="1"/>
</dbReference>
<dbReference type="InterPro" id="IPR020845">
    <property type="entry name" value="AMP-binding_CS"/>
</dbReference>
<evidence type="ECO:0000256" key="1">
    <source>
        <dbReference type="ARBA" id="ARBA00022450"/>
    </source>
</evidence>
<name>A0ABR0LB04_9PEZI</name>
<evidence type="ECO:0000259" key="3">
    <source>
        <dbReference type="Pfam" id="PF00501"/>
    </source>
</evidence>
<dbReference type="Proteomes" id="UP001308179">
    <property type="component" value="Unassembled WGS sequence"/>
</dbReference>
<keyword evidence="2" id="KW-0597">Phosphoprotein</keyword>
<evidence type="ECO:0000313" key="5">
    <source>
        <dbReference type="EMBL" id="KAK5146196.1"/>
    </source>
</evidence>
<reference evidence="5 6" key="1">
    <citation type="submission" date="2023-08" db="EMBL/GenBank/DDBJ databases">
        <title>Black Yeasts Isolated from many extreme environments.</title>
        <authorList>
            <person name="Coleine C."/>
            <person name="Stajich J.E."/>
            <person name="Selbmann L."/>
        </authorList>
    </citation>
    <scope>NUCLEOTIDE SEQUENCE [LARGE SCALE GENOMIC DNA]</scope>
    <source>
        <strain evidence="5 6">CCFEE 5386</strain>
    </source>
</reference>
<evidence type="ECO:0000256" key="2">
    <source>
        <dbReference type="ARBA" id="ARBA00022553"/>
    </source>
</evidence>
<dbReference type="InterPro" id="IPR000873">
    <property type="entry name" value="AMP-dep_synth/lig_dom"/>
</dbReference>
<evidence type="ECO:0000259" key="4">
    <source>
        <dbReference type="Pfam" id="PF13193"/>
    </source>
</evidence>
<dbReference type="CDD" id="cd05911">
    <property type="entry name" value="Firefly_Luc_like"/>
    <property type="match status" value="1"/>
</dbReference>
<keyword evidence="1" id="KW-0596">Phosphopantetheine</keyword>